<dbReference type="Pfam" id="PF03527">
    <property type="entry name" value="RHS"/>
    <property type="match status" value="1"/>
</dbReference>
<evidence type="ECO:0000313" key="3">
    <source>
        <dbReference type="EMBL" id="PZA14264.1"/>
    </source>
</evidence>
<feature type="domain" description="RHS protein conserved region" evidence="2">
    <location>
        <begin position="49"/>
        <end position="82"/>
    </location>
</feature>
<dbReference type="Proteomes" id="UP000248259">
    <property type="component" value="Unassembled WGS sequence"/>
</dbReference>
<feature type="region of interest" description="Disordered" evidence="1">
    <location>
        <begin position="149"/>
        <end position="179"/>
    </location>
</feature>
<accession>A0A323UP44</accession>
<evidence type="ECO:0000313" key="4">
    <source>
        <dbReference type="Proteomes" id="UP000248259"/>
    </source>
</evidence>
<dbReference type="NCBIfam" id="TIGR03696">
    <property type="entry name" value="Rhs_assc_core"/>
    <property type="match status" value="1"/>
</dbReference>
<reference evidence="3 4" key="1">
    <citation type="submission" date="2018-06" db="EMBL/GenBank/DDBJ databases">
        <title>Azoarcus communis strain SWub3 genome.</title>
        <authorList>
            <person name="Zorraquino Salvo V."/>
            <person name="Toubiana D."/>
            <person name="Blumwald E."/>
        </authorList>
    </citation>
    <scope>NUCLEOTIDE SEQUENCE [LARGE SCALE GENOMIC DNA]</scope>
    <source>
        <strain evidence="3 4">SWub3</strain>
    </source>
</reference>
<dbReference type="PANTHER" id="PTHR32305:SF15">
    <property type="entry name" value="PROTEIN RHSA-RELATED"/>
    <property type="match status" value="1"/>
</dbReference>
<organism evidence="3 4">
    <name type="scientific">Parazoarcus communis SWub3 = DSM 12120</name>
    <dbReference type="NCBI Taxonomy" id="1121029"/>
    <lineage>
        <taxon>Bacteria</taxon>
        <taxon>Pseudomonadati</taxon>
        <taxon>Pseudomonadota</taxon>
        <taxon>Betaproteobacteria</taxon>
        <taxon>Rhodocyclales</taxon>
        <taxon>Zoogloeaceae</taxon>
        <taxon>Parazoarcus</taxon>
    </lineage>
</organism>
<dbReference type="InterPro" id="IPR001826">
    <property type="entry name" value="RHS"/>
</dbReference>
<dbReference type="AlphaFoldDB" id="A0A323UP44"/>
<protein>
    <recommendedName>
        <fullName evidence="2">RHS protein conserved region domain-containing protein</fullName>
    </recommendedName>
</protein>
<feature type="region of interest" description="Disordered" evidence="1">
    <location>
        <begin position="265"/>
        <end position="284"/>
    </location>
</feature>
<feature type="non-terminal residue" evidence="3">
    <location>
        <position position="1"/>
    </location>
</feature>
<dbReference type="EMBL" id="QKOE01000050">
    <property type="protein sequence ID" value="PZA14264.1"/>
    <property type="molecule type" value="Genomic_DNA"/>
</dbReference>
<keyword evidence="4" id="KW-1185">Reference proteome</keyword>
<dbReference type="InterPro" id="IPR022385">
    <property type="entry name" value="Rhs_assc_core"/>
</dbReference>
<dbReference type="Gene3D" id="2.180.10.10">
    <property type="entry name" value="RHS repeat-associated core"/>
    <property type="match status" value="1"/>
</dbReference>
<dbReference type="PRINTS" id="PR00394">
    <property type="entry name" value="RHSPROTEIN"/>
</dbReference>
<name>A0A323UP44_9RHOO</name>
<gene>
    <name evidence="3" type="ORF">DNK49_22780</name>
</gene>
<evidence type="ECO:0000259" key="2">
    <source>
        <dbReference type="Pfam" id="PF03527"/>
    </source>
</evidence>
<evidence type="ECO:0000256" key="1">
    <source>
        <dbReference type="SAM" id="MobiDB-lite"/>
    </source>
</evidence>
<dbReference type="InterPro" id="IPR050708">
    <property type="entry name" value="T6SS_VgrG/RHS"/>
</dbReference>
<dbReference type="RefSeq" id="WP_207807095.1">
    <property type="nucleotide sequence ID" value="NZ_QKOE01000050.1"/>
</dbReference>
<feature type="compositionally biased region" description="Polar residues" evidence="1">
    <location>
        <begin position="152"/>
        <end position="163"/>
    </location>
</feature>
<sequence>LEPENAEDRESTREERALFTQMSTLLAEHGLVVPNPFKPEAPTARVSVFVTDHLGTPLRLMDHNGKTRWAAQHDDWAAVSEENGVRQPIRFQGQWIDEESGLYYNRYRYYDPTQGRYVTQDPIGLMGGSNLFHYQHDPLTQIDPLGLAKAGRSSTTGRYQTKSAKPPKSNPQKVGEMPGKWEATYNSIRDKMSDLWDFINPAGDEFARIDEAMICTRQKNTETGVESKPHDVMVEKQTMSTKTAVIRTPTSSEVNSLPGTVCIETKPRPNFDAGPLPGLGPYGR</sequence>
<comment type="caution">
    <text evidence="3">The sequence shown here is derived from an EMBL/GenBank/DDBJ whole genome shotgun (WGS) entry which is preliminary data.</text>
</comment>
<proteinExistence type="predicted"/>
<dbReference type="PANTHER" id="PTHR32305">
    <property type="match status" value="1"/>
</dbReference>